<dbReference type="CDD" id="cd02877">
    <property type="entry name" value="GH18_hevamine_XipI_class_III"/>
    <property type="match status" value="1"/>
</dbReference>
<feature type="signal peptide" evidence="8">
    <location>
        <begin position="1"/>
        <end position="18"/>
    </location>
</feature>
<dbReference type="PANTHER" id="PTHR45708">
    <property type="entry name" value="ENDOCHITINASE"/>
    <property type="match status" value="1"/>
</dbReference>
<keyword evidence="4" id="KW-0326">Glycosidase</keyword>
<dbReference type="InterPro" id="IPR017853">
    <property type="entry name" value="GH"/>
</dbReference>
<dbReference type="GO" id="GO:0005576">
    <property type="term" value="C:extracellular region"/>
    <property type="evidence" value="ECO:0007669"/>
    <property type="project" value="TreeGrafter"/>
</dbReference>
<evidence type="ECO:0000259" key="9">
    <source>
        <dbReference type="PROSITE" id="PS51910"/>
    </source>
</evidence>
<feature type="region of interest" description="Disordered" evidence="7">
    <location>
        <begin position="333"/>
        <end position="357"/>
    </location>
</feature>
<feature type="chain" id="PRO_5006711739" description="GH18 domain-containing protein" evidence="8">
    <location>
        <begin position="19"/>
        <end position="385"/>
    </location>
</feature>
<comment type="similarity">
    <text evidence="6">Belongs to the glycosyl hydrolase 18 family. Chitinase class III subfamily.</text>
</comment>
<keyword evidence="2" id="KW-0964">Secreted</keyword>
<comment type="subcellular location">
    <subcellularLocation>
        <location evidence="1">Secreted</location>
        <location evidence="1">Cell wall</location>
    </subcellularLocation>
</comment>
<evidence type="ECO:0000256" key="4">
    <source>
        <dbReference type="ARBA" id="ARBA00023295"/>
    </source>
</evidence>
<evidence type="ECO:0000256" key="8">
    <source>
        <dbReference type="SAM" id="SignalP"/>
    </source>
</evidence>
<dbReference type="InterPro" id="IPR050542">
    <property type="entry name" value="Glycosyl_Hydrlase18_Chitinase"/>
</dbReference>
<dbReference type="OMA" id="CQYAAGS"/>
<keyword evidence="2" id="KW-0134">Cell wall</keyword>
<dbReference type="Proteomes" id="UP000054383">
    <property type="component" value="Unassembled WGS sequence"/>
</dbReference>
<dbReference type="AlphaFoldDB" id="A0A0U1MBH9"/>
<comment type="function">
    <text evidence="5">GPI-anchored chitinase involved in the degradation of chitin, a component of the cell walls of fungi and exoskeletal elements of some animals (including worms and arthropods). Required to reshape the cell wall at the sites where cell wall remodeling and/or cell wall maturation actively take place such as sites of conidia formation.</text>
</comment>
<evidence type="ECO:0000256" key="1">
    <source>
        <dbReference type="ARBA" id="ARBA00004191"/>
    </source>
</evidence>
<keyword evidence="3" id="KW-0378">Hydrolase</keyword>
<dbReference type="Pfam" id="PF00704">
    <property type="entry name" value="Glyco_hydro_18"/>
    <property type="match status" value="1"/>
</dbReference>
<evidence type="ECO:0000256" key="2">
    <source>
        <dbReference type="ARBA" id="ARBA00022512"/>
    </source>
</evidence>
<evidence type="ECO:0000256" key="7">
    <source>
        <dbReference type="SAM" id="MobiDB-lite"/>
    </source>
</evidence>
<accession>A0A0U1MBH9</accession>
<dbReference type="GO" id="GO:0004568">
    <property type="term" value="F:chitinase activity"/>
    <property type="evidence" value="ECO:0007669"/>
    <property type="project" value="TreeGrafter"/>
</dbReference>
<sequence>MRVSSMLMISSVTATVMAVSKSSPTLHSRSSAGKVAMYWGQNGGGTVENNDLAHYCTSDSGVDIIILSFLYEYGNGNLIPSGTIGQSCSISTHGEPLNCEPLASAIETCQSRGVKVILSLGGANGAYSLQSRTEAETIGQNLWNAYGNTASGTIPRPFGKVFVDGWDFDIESNNGNQYYPYLISALRSNFASDPGHMYYITGAPQCVIPEPNMASMIQNAKFDWLWVQFYNNPGCAAPDSINYDAWVDWIQDGQSSNAKIFLGVPASPTAASGTTSGAQYYLKPRALAEKVDKYRVNPHWGGIMLWAAGFSDDNTEADCTYAQNGKSILDTGSPCLQSNSESNSVPHTSTPTTVPFPSSTSVATGTVVSQWGQVSFPSAVVHYGY</sequence>
<dbReference type="SUPFAM" id="SSF51445">
    <property type="entry name" value="(Trans)glycosidases"/>
    <property type="match status" value="1"/>
</dbReference>
<dbReference type="PANTHER" id="PTHR45708:SF49">
    <property type="entry name" value="ENDOCHITINASE"/>
    <property type="match status" value="1"/>
</dbReference>
<dbReference type="InterPro" id="IPR001223">
    <property type="entry name" value="Glyco_hydro18_cat"/>
</dbReference>
<gene>
    <name evidence="10" type="ORF">PISL3812_10045</name>
</gene>
<evidence type="ECO:0000313" key="10">
    <source>
        <dbReference type="EMBL" id="CRG92948.1"/>
    </source>
</evidence>
<evidence type="ECO:0000256" key="5">
    <source>
        <dbReference type="ARBA" id="ARBA00024658"/>
    </source>
</evidence>
<dbReference type="PROSITE" id="PS51910">
    <property type="entry name" value="GH18_2"/>
    <property type="match status" value="1"/>
</dbReference>
<evidence type="ECO:0000256" key="3">
    <source>
        <dbReference type="ARBA" id="ARBA00022801"/>
    </source>
</evidence>
<organism evidence="10 11">
    <name type="scientific">Talaromyces islandicus</name>
    <name type="common">Penicillium islandicum</name>
    <dbReference type="NCBI Taxonomy" id="28573"/>
    <lineage>
        <taxon>Eukaryota</taxon>
        <taxon>Fungi</taxon>
        <taxon>Dikarya</taxon>
        <taxon>Ascomycota</taxon>
        <taxon>Pezizomycotina</taxon>
        <taxon>Eurotiomycetes</taxon>
        <taxon>Eurotiomycetidae</taxon>
        <taxon>Eurotiales</taxon>
        <taxon>Trichocomaceae</taxon>
        <taxon>Talaromyces</taxon>
        <taxon>Talaromyces sect. Islandici</taxon>
    </lineage>
</organism>
<dbReference type="GO" id="GO:0005975">
    <property type="term" value="P:carbohydrate metabolic process"/>
    <property type="evidence" value="ECO:0007669"/>
    <property type="project" value="InterPro"/>
</dbReference>
<proteinExistence type="inferred from homology"/>
<feature type="domain" description="GH18" evidence="9">
    <location>
        <begin position="33"/>
        <end position="332"/>
    </location>
</feature>
<reference evidence="10 11" key="1">
    <citation type="submission" date="2015-04" db="EMBL/GenBank/DDBJ databases">
        <authorList>
            <person name="Syromyatnikov M.Y."/>
            <person name="Popov V.N."/>
        </authorList>
    </citation>
    <scope>NUCLEOTIDE SEQUENCE [LARGE SCALE GENOMIC DNA]</scope>
    <source>
        <strain evidence="10">WF-38-12</strain>
    </source>
</reference>
<evidence type="ECO:0000256" key="6">
    <source>
        <dbReference type="ARBA" id="ARBA00025727"/>
    </source>
</evidence>
<keyword evidence="11" id="KW-1185">Reference proteome</keyword>
<dbReference type="OrthoDB" id="6020543at2759"/>
<name>A0A0U1MBH9_TALIS</name>
<dbReference type="EMBL" id="CVMT01000099">
    <property type="protein sequence ID" value="CRG92948.1"/>
    <property type="molecule type" value="Genomic_DNA"/>
</dbReference>
<feature type="compositionally biased region" description="Low complexity" evidence="7">
    <location>
        <begin position="342"/>
        <end position="357"/>
    </location>
</feature>
<keyword evidence="8" id="KW-0732">Signal</keyword>
<dbReference type="STRING" id="28573.A0A0U1MBH9"/>
<protein>
    <recommendedName>
        <fullName evidence="9">GH18 domain-containing protein</fullName>
    </recommendedName>
</protein>
<dbReference type="InterPro" id="IPR045321">
    <property type="entry name" value="Cts1-like"/>
</dbReference>
<evidence type="ECO:0000313" key="11">
    <source>
        <dbReference type="Proteomes" id="UP000054383"/>
    </source>
</evidence>
<dbReference type="Gene3D" id="3.20.20.80">
    <property type="entry name" value="Glycosidases"/>
    <property type="match status" value="1"/>
</dbReference>